<protein>
    <submittedName>
        <fullName evidence="1">Uncharacterized protein</fullName>
    </submittedName>
</protein>
<dbReference type="Proteomes" id="UP000003947">
    <property type="component" value="Unassembled WGS sequence"/>
</dbReference>
<organism evidence="1 2">
    <name type="scientific">Microvirga lotononidis</name>
    <dbReference type="NCBI Taxonomy" id="864069"/>
    <lineage>
        <taxon>Bacteria</taxon>
        <taxon>Pseudomonadati</taxon>
        <taxon>Pseudomonadota</taxon>
        <taxon>Alphaproteobacteria</taxon>
        <taxon>Hyphomicrobiales</taxon>
        <taxon>Methylobacteriaceae</taxon>
        <taxon>Microvirga</taxon>
    </lineage>
</organism>
<gene>
    <name evidence="1" type="ORF">MicloDRAFT_00040900</name>
</gene>
<sequence length="66" mass="7259">MAYHARARPRLAMSKAGDHRPVTALYVELVGPVRKYLAGLLIAVTAELCKEARPRSLQLDLPKMGS</sequence>
<evidence type="ECO:0000313" key="2">
    <source>
        <dbReference type="Proteomes" id="UP000003947"/>
    </source>
</evidence>
<accession>I4YU80</accession>
<reference evidence="1 2" key="1">
    <citation type="submission" date="2012-02" db="EMBL/GenBank/DDBJ databases">
        <title>Improved High-Quality Draft sequence of Microvirga sp. WSM3557.</title>
        <authorList>
            <consortium name="US DOE Joint Genome Institute"/>
            <person name="Lucas S."/>
            <person name="Han J."/>
            <person name="Lapidus A."/>
            <person name="Cheng J.-F."/>
            <person name="Goodwin L."/>
            <person name="Pitluck S."/>
            <person name="Peters L."/>
            <person name="Zhang X."/>
            <person name="Detter J.C."/>
            <person name="Han C."/>
            <person name="Tapia R."/>
            <person name="Land M."/>
            <person name="Hauser L."/>
            <person name="Kyrpides N."/>
            <person name="Ivanova N."/>
            <person name="Pagani I."/>
            <person name="Brau L."/>
            <person name="Yates R."/>
            <person name="O'Hara G."/>
            <person name="Rui T."/>
            <person name="Howieson J."/>
            <person name="Reeve W."/>
            <person name="Woyke T."/>
        </authorList>
    </citation>
    <scope>NUCLEOTIDE SEQUENCE [LARGE SCALE GENOMIC DNA]</scope>
    <source>
        <strain evidence="1 2">WSM3557</strain>
    </source>
</reference>
<dbReference type="EMBL" id="JH660645">
    <property type="protein sequence ID" value="EIM27522.1"/>
    <property type="molecule type" value="Genomic_DNA"/>
</dbReference>
<proteinExistence type="predicted"/>
<dbReference type="HOGENOM" id="CLU_2826321_0_0_5"/>
<dbReference type="AlphaFoldDB" id="I4YU80"/>
<evidence type="ECO:0000313" key="1">
    <source>
        <dbReference type="EMBL" id="EIM27522.1"/>
    </source>
</evidence>
<keyword evidence="2" id="KW-1185">Reference proteome</keyword>
<dbReference type="STRING" id="864069.MicloDRAFT_00040900"/>
<name>I4YU80_9HYPH</name>
<dbReference type="PATRIC" id="fig|864069.3.peg.4430"/>